<sequence length="57" mass="6732">MCYMLYDIACYNNKHFKKLRLLLSTHTRAAPISMFPFQTTALNKAVKQFNIKMCCLR</sequence>
<dbReference type="Proteomes" id="UP000054359">
    <property type="component" value="Unassembled WGS sequence"/>
</dbReference>
<evidence type="ECO:0000313" key="2">
    <source>
        <dbReference type="Proteomes" id="UP000054359"/>
    </source>
</evidence>
<organism evidence="1 2">
    <name type="scientific">Stegodyphus mimosarum</name>
    <name type="common">African social velvet spider</name>
    <dbReference type="NCBI Taxonomy" id="407821"/>
    <lineage>
        <taxon>Eukaryota</taxon>
        <taxon>Metazoa</taxon>
        <taxon>Ecdysozoa</taxon>
        <taxon>Arthropoda</taxon>
        <taxon>Chelicerata</taxon>
        <taxon>Arachnida</taxon>
        <taxon>Araneae</taxon>
        <taxon>Araneomorphae</taxon>
        <taxon>Entelegynae</taxon>
        <taxon>Eresoidea</taxon>
        <taxon>Eresidae</taxon>
        <taxon>Stegodyphus</taxon>
    </lineage>
</organism>
<proteinExistence type="predicted"/>
<keyword evidence="2" id="KW-1185">Reference proteome</keyword>
<protein>
    <submittedName>
        <fullName evidence="1">Uncharacterized protein</fullName>
    </submittedName>
</protein>
<dbReference type="AlphaFoldDB" id="A0A087U8P4"/>
<reference evidence="1 2" key="1">
    <citation type="submission" date="2013-11" db="EMBL/GenBank/DDBJ databases">
        <title>Genome sequencing of Stegodyphus mimosarum.</title>
        <authorList>
            <person name="Bechsgaard J."/>
        </authorList>
    </citation>
    <scope>NUCLEOTIDE SEQUENCE [LARGE SCALE GENOMIC DNA]</scope>
</reference>
<evidence type="ECO:0000313" key="1">
    <source>
        <dbReference type="EMBL" id="KFM73733.1"/>
    </source>
</evidence>
<gene>
    <name evidence="1" type="ORF">X975_24847</name>
</gene>
<accession>A0A087U8P4</accession>
<feature type="non-terminal residue" evidence="1">
    <location>
        <position position="57"/>
    </location>
</feature>
<name>A0A087U8P4_STEMI</name>
<dbReference type="EMBL" id="KK118739">
    <property type="protein sequence ID" value="KFM73733.1"/>
    <property type="molecule type" value="Genomic_DNA"/>
</dbReference>